<keyword evidence="3" id="KW-1185">Reference proteome</keyword>
<evidence type="ECO:0000313" key="2">
    <source>
        <dbReference type="EMBL" id="KAI0300452.1"/>
    </source>
</evidence>
<feature type="domain" description="BTB" evidence="1">
    <location>
        <begin position="25"/>
        <end position="99"/>
    </location>
</feature>
<dbReference type="EMBL" id="WTXG01000018">
    <property type="protein sequence ID" value="KAI0300452.1"/>
    <property type="molecule type" value="Genomic_DNA"/>
</dbReference>
<dbReference type="Proteomes" id="UP001203297">
    <property type="component" value="Unassembled WGS sequence"/>
</dbReference>
<dbReference type="Gene3D" id="3.30.710.10">
    <property type="entry name" value="Potassium Channel Kv1.1, Chain A"/>
    <property type="match status" value="1"/>
</dbReference>
<accession>A0AAD4M383</accession>
<evidence type="ECO:0000313" key="3">
    <source>
        <dbReference type="Proteomes" id="UP001203297"/>
    </source>
</evidence>
<dbReference type="SMART" id="SM00225">
    <property type="entry name" value="BTB"/>
    <property type="match status" value="1"/>
</dbReference>
<protein>
    <recommendedName>
        <fullName evidence="1">BTB domain-containing protein</fullName>
    </recommendedName>
</protein>
<sequence length="270" mass="30226">MPIPQTPTSATVPLMRHRSYFIHEGDVTFKVENFIFRVHRYFFTRESAHFRSLLSSSTIPGQDAPGSSEADPVVLDDATSEAFACFLWVFYNPQYSIYKATADQWSSILHLAQKWAFKYVEELCIRELEKLDLSPVDRIHIYQLHGLDPTLLVDSFSTLTTRDEPIGLEEGGKLGLRISLQIARAREMSRGPDTGNGLRSPSPVKVQGPDLQSLILDIFGLPKIHTNGAAHPGPLTAPAKRSDKVDRASALPAVCTVEYFPLMDADYHHF</sequence>
<name>A0AAD4M383_9AGAM</name>
<dbReference type="AlphaFoldDB" id="A0AAD4M383"/>
<comment type="caution">
    <text evidence="2">The sequence shown here is derived from an EMBL/GenBank/DDBJ whole genome shotgun (WGS) entry which is preliminary data.</text>
</comment>
<gene>
    <name evidence="2" type="ORF">B0F90DRAFT_1629573</name>
</gene>
<dbReference type="Pfam" id="PF00651">
    <property type="entry name" value="BTB"/>
    <property type="match status" value="1"/>
</dbReference>
<dbReference type="InterPro" id="IPR000210">
    <property type="entry name" value="BTB/POZ_dom"/>
</dbReference>
<organism evidence="2 3">
    <name type="scientific">Multifurca ochricompacta</name>
    <dbReference type="NCBI Taxonomy" id="376703"/>
    <lineage>
        <taxon>Eukaryota</taxon>
        <taxon>Fungi</taxon>
        <taxon>Dikarya</taxon>
        <taxon>Basidiomycota</taxon>
        <taxon>Agaricomycotina</taxon>
        <taxon>Agaricomycetes</taxon>
        <taxon>Russulales</taxon>
        <taxon>Russulaceae</taxon>
        <taxon>Multifurca</taxon>
    </lineage>
</organism>
<reference evidence="2" key="1">
    <citation type="journal article" date="2022" name="New Phytol.">
        <title>Evolutionary transition to the ectomycorrhizal habit in the genomes of a hyperdiverse lineage of mushroom-forming fungi.</title>
        <authorList>
            <person name="Looney B."/>
            <person name="Miyauchi S."/>
            <person name="Morin E."/>
            <person name="Drula E."/>
            <person name="Courty P.E."/>
            <person name="Kohler A."/>
            <person name="Kuo A."/>
            <person name="LaButti K."/>
            <person name="Pangilinan J."/>
            <person name="Lipzen A."/>
            <person name="Riley R."/>
            <person name="Andreopoulos W."/>
            <person name="He G."/>
            <person name="Johnson J."/>
            <person name="Nolan M."/>
            <person name="Tritt A."/>
            <person name="Barry K.W."/>
            <person name="Grigoriev I.V."/>
            <person name="Nagy L.G."/>
            <person name="Hibbett D."/>
            <person name="Henrissat B."/>
            <person name="Matheny P.B."/>
            <person name="Labbe J."/>
            <person name="Martin F.M."/>
        </authorList>
    </citation>
    <scope>NUCLEOTIDE SEQUENCE</scope>
    <source>
        <strain evidence="2">BPL690</strain>
    </source>
</reference>
<dbReference type="InterPro" id="IPR011333">
    <property type="entry name" value="SKP1/BTB/POZ_sf"/>
</dbReference>
<proteinExistence type="predicted"/>
<dbReference type="PROSITE" id="PS50097">
    <property type="entry name" value="BTB"/>
    <property type="match status" value="1"/>
</dbReference>
<dbReference type="SUPFAM" id="SSF54695">
    <property type="entry name" value="POZ domain"/>
    <property type="match status" value="1"/>
</dbReference>
<dbReference type="CDD" id="cd18186">
    <property type="entry name" value="BTB_POZ_ZBTB_KLHL-like"/>
    <property type="match status" value="1"/>
</dbReference>
<evidence type="ECO:0000259" key="1">
    <source>
        <dbReference type="PROSITE" id="PS50097"/>
    </source>
</evidence>